<evidence type="ECO:0000256" key="1">
    <source>
        <dbReference type="ARBA" id="ARBA00023002"/>
    </source>
</evidence>
<name>A0A8K0VUX2_9PLEO</name>
<dbReference type="GO" id="GO:0016491">
    <property type="term" value="F:oxidoreductase activity"/>
    <property type="evidence" value="ECO:0007669"/>
    <property type="project" value="UniProtKB-KW"/>
</dbReference>
<dbReference type="PRINTS" id="PR00081">
    <property type="entry name" value="GDHRDH"/>
</dbReference>
<proteinExistence type="predicted"/>
<organism evidence="2 3">
    <name type="scientific">Paraphoma chrysanthemicola</name>
    <dbReference type="NCBI Taxonomy" id="798071"/>
    <lineage>
        <taxon>Eukaryota</taxon>
        <taxon>Fungi</taxon>
        <taxon>Dikarya</taxon>
        <taxon>Ascomycota</taxon>
        <taxon>Pezizomycotina</taxon>
        <taxon>Dothideomycetes</taxon>
        <taxon>Pleosporomycetidae</taxon>
        <taxon>Pleosporales</taxon>
        <taxon>Pleosporineae</taxon>
        <taxon>Phaeosphaeriaceae</taxon>
        <taxon>Paraphoma</taxon>
    </lineage>
</organism>
<evidence type="ECO:0008006" key="4">
    <source>
        <dbReference type="Google" id="ProtNLM"/>
    </source>
</evidence>
<sequence>MAAALGLTSNTFDPNKDIPDLSGKVYVVTGGSAGIGYGIVAHILQHNPSKIYLLSNKEEHAEEAKEALKEFGDPSKVEWRQCNLEDLKQTDEVAKTLARELTRLDALVCNAGIGVGVYNETRDGIDSHMQVNVFAQAHLTLMLLPVLQNTKDSRIVHQSSDLHRGAPNDTNFASLDEINKDIGPTLLYNRTKLAQIVFLRELYLRIKSDQFGAVSNTGLPWINATHPGAVSTDQPKQAEEAYGKLGTIGVAVTRPFMKDPISSGCRSALFAATSPDIVKDQVQNSYIVPDRKVTESSNQAQNTVLGLNLWKLTKEVLETRLGELPYKMQTDDIISRGSSIVQKITGSAPVAA</sequence>
<dbReference type="Proteomes" id="UP000813461">
    <property type="component" value="Unassembled WGS sequence"/>
</dbReference>
<accession>A0A8K0VUX2</accession>
<dbReference type="OrthoDB" id="191139at2759"/>
<dbReference type="Pfam" id="PF00106">
    <property type="entry name" value="adh_short"/>
    <property type="match status" value="1"/>
</dbReference>
<dbReference type="Gene3D" id="3.40.50.720">
    <property type="entry name" value="NAD(P)-binding Rossmann-like Domain"/>
    <property type="match status" value="1"/>
</dbReference>
<dbReference type="PANTHER" id="PTHR43157">
    <property type="entry name" value="PHOSPHATIDYLINOSITOL-GLYCAN BIOSYNTHESIS CLASS F PROTEIN-RELATED"/>
    <property type="match status" value="1"/>
</dbReference>
<keyword evidence="3" id="KW-1185">Reference proteome</keyword>
<dbReference type="SUPFAM" id="SSF51735">
    <property type="entry name" value="NAD(P)-binding Rossmann-fold domains"/>
    <property type="match status" value="1"/>
</dbReference>
<evidence type="ECO:0000313" key="3">
    <source>
        <dbReference type="Proteomes" id="UP000813461"/>
    </source>
</evidence>
<reference evidence="2" key="1">
    <citation type="journal article" date="2021" name="Nat. Commun.">
        <title>Genetic determinants of endophytism in the Arabidopsis root mycobiome.</title>
        <authorList>
            <person name="Mesny F."/>
            <person name="Miyauchi S."/>
            <person name="Thiergart T."/>
            <person name="Pickel B."/>
            <person name="Atanasova L."/>
            <person name="Karlsson M."/>
            <person name="Huettel B."/>
            <person name="Barry K.W."/>
            <person name="Haridas S."/>
            <person name="Chen C."/>
            <person name="Bauer D."/>
            <person name="Andreopoulos W."/>
            <person name="Pangilinan J."/>
            <person name="LaButti K."/>
            <person name="Riley R."/>
            <person name="Lipzen A."/>
            <person name="Clum A."/>
            <person name="Drula E."/>
            <person name="Henrissat B."/>
            <person name="Kohler A."/>
            <person name="Grigoriev I.V."/>
            <person name="Martin F.M."/>
            <person name="Hacquard S."/>
        </authorList>
    </citation>
    <scope>NUCLEOTIDE SEQUENCE</scope>
    <source>
        <strain evidence="2">MPI-SDFR-AT-0120</strain>
    </source>
</reference>
<dbReference type="EMBL" id="JAGMVJ010000019">
    <property type="protein sequence ID" value="KAH7076234.1"/>
    <property type="molecule type" value="Genomic_DNA"/>
</dbReference>
<gene>
    <name evidence="2" type="ORF">FB567DRAFT_156531</name>
</gene>
<evidence type="ECO:0000313" key="2">
    <source>
        <dbReference type="EMBL" id="KAH7076234.1"/>
    </source>
</evidence>
<dbReference type="InterPro" id="IPR036291">
    <property type="entry name" value="NAD(P)-bd_dom_sf"/>
</dbReference>
<protein>
    <recommendedName>
        <fullName evidence="4">NAD(P)-binding protein</fullName>
    </recommendedName>
</protein>
<dbReference type="AlphaFoldDB" id="A0A8K0VUX2"/>
<dbReference type="InterPro" id="IPR002347">
    <property type="entry name" value="SDR_fam"/>
</dbReference>
<dbReference type="PANTHER" id="PTHR43157:SF31">
    <property type="entry name" value="PHOSPHATIDYLINOSITOL-GLYCAN BIOSYNTHESIS CLASS F PROTEIN"/>
    <property type="match status" value="1"/>
</dbReference>
<keyword evidence="1" id="KW-0560">Oxidoreductase</keyword>
<comment type="caution">
    <text evidence="2">The sequence shown here is derived from an EMBL/GenBank/DDBJ whole genome shotgun (WGS) entry which is preliminary data.</text>
</comment>